<dbReference type="RefSeq" id="WP_036265039.1">
    <property type="nucleotide sequence ID" value="NZ_LMTZ01000118.1"/>
</dbReference>
<dbReference type="EMBL" id="LMTZ01000129">
    <property type="protein sequence ID" value="KST63973.1"/>
    <property type="molecule type" value="Genomic_DNA"/>
</dbReference>
<protein>
    <recommendedName>
        <fullName evidence="6">Type II secretion system protein GspC N-terminal domain-containing protein</fullName>
    </recommendedName>
</protein>
<feature type="transmembrane region" description="Helical" evidence="2">
    <location>
        <begin position="122"/>
        <end position="141"/>
    </location>
</feature>
<evidence type="ECO:0000256" key="1">
    <source>
        <dbReference type="SAM" id="MobiDB-lite"/>
    </source>
</evidence>
<gene>
    <name evidence="3" type="ORF">BC008_39935</name>
    <name evidence="4" type="ORF">BC008_40910</name>
</gene>
<dbReference type="EMBL" id="LMTZ01000118">
    <property type="protein sequence ID" value="KST64683.1"/>
    <property type="molecule type" value="Genomic_DNA"/>
</dbReference>
<dbReference type="OrthoDB" id="428674at2"/>
<evidence type="ECO:0000313" key="3">
    <source>
        <dbReference type="EMBL" id="KST63973.1"/>
    </source>
</evidence>
<keyword evidence="2" id="KW-1133">Transmembrane helix</keyword>
<organism evidence="3 5">
    <name type="scientific">Mastigocoleus testarum BC008</name>
    <dbReference type="NCBI Taxonomy" id="371196"/>
    <lineage>
        <taxon>Bacteria</taxon>
        <taxon>Bacillati</taxon>
        <taxon>Cyanobacteriota</taxon>
        <taxon>Cyanophyceae</taxon>
        <taxon>Nostocales</taxon>
        <taxon>Hapalosiphonaceae</taxon>
        <taxon>Mastigocoleus</taxon>
    </lineage>
</organism>
<evidence type="ECO:0000313" key="4">
    <source>
        <dbReference type="EMBL" id="KST64683.1"/>
    </source>
</evidence>
<keyword evidence="2" id="KW-0812">Transmembrane</keyword>
<keyword evidence="2" id="KW-0472">Membrane</keyword>
<evidence type="ECO:0008006" key="6">
    <source>
        <dbReference type="Google" id="ProtNLM"/>
    </source>
</evidence>
<accession>A0A0V7ZHA2</accession>
<dbReference type="Proteomes" id="UP000053372">
    <property type="component" value="Unassembled WGS sequence"/>
</dbReference>
<dbReference type="AlphaFoldDB" id="A0A0V7ZHA2"/>
<reference evidence="3 5" key="1">
    <citation type="journal article" date="2015" name="Genome Announc.">
        <title>Draft Genome of the Euendolithic (true boring) Cyanobacterium Mastigocoleus testarum strain BC008.</title>
        <authorList>
            <person name="Guida B.S."/>
            <person name="Garcia-Pichel F."/>
        </authorList>
    </citation>
    <scope>NUCLEOTIDE SEQUENCE [LARGE SCALE GENOMIC DNA]</scope>
    <source>
        <strain evidence="3 5">BC008</strain>
    </source>
</reference>
<evidence type="ECO:0000256" key="2">
    <source>
        <dbReference type="SAM" id="Phobius"/>
    </source>
</evidence>
<name>A0A0V7ZHA2_9CYAN</name>
<feature type="region of interest" description="Disordered" evidence="1">
    <location>
        <begin position="87"/>
        <end position="116"/>
    </location>
</feature>
<feature type="compositionally biased region" description="Polar residues" evidence="1">
    <location>
        <begin position="94"/>
        <end position="113"/>
    </location>
</feature>
<proteinExistence type="predicted"/>
<keyword evidence="5" id="KW-1185">Reference proteome</keyword>
<sequence>MLKSASTHTILSDASEELIGNEPWTIDVYADGLMDEIFADVEDILEGKRLGSQFKQKSPVKSRPIVNPEIPGQIKPINLHHQQAATKTVVKSPPSDSTVNKAKTSNEKNNLSPKSGPRWKKLISVSVSLALATAGLTWLIYSGLVDRIFARIFAEELHLAQIEQSLTEKSLTEKIDPQIELVNYMLGALAAIEQGEPQDTSSSNGMMASVTGNFQGSTIQNSAIQSSIPIASANAATGSLPPVRAANNLQPMPSRSTKVVERIYIPVYQAPAPMRYKPPSVASASPGNLPPVREVAHKSYSKTSKSNAGKAAKNTVPAATLTLMKTELKPVGMGNRPVAVGVAPQPKPVIPPKLTDAKAPIENNPSVNTASVQHQEVAFAAAKPSHELLGVMELGEKSAALFKIEGITRRIHKGESIGSSGWTLVDVSNNEIVVRRNGEVRSIQTGQKI</sequence>
<evidence type="ECO:0000313" key="5">
    <source>
        <dbReference type="Proteomes" id="UP000053372"/>
    </source>
</evidence>
<comment type="caution">
    <text evidence="3">The sequence shown here is derived from an EMBL/GenBank/DDBJ whole genome shotgun (WGS) entry which is preliminary data.</text>
</comment>